<dbReference type="OrthoDB" id="3222at2759"/>
<evidence type="ECO:0000256" key="4">
    <source>
        <dbReference type="ARBA" id="ARBA00022475"/>
    </source>
</evidence>
<feature type="transmembrane region" description="Helical" evidence="10">
    <location>
        <begin position="193"/>
        <end position="213"/>
    </location>
</feature>
<dbReference type="EnsemblMetazoa" id="BGLB034333-RC">
    <property type="protein sequence ID" value="BGLB034333-PC"/>
    <property type="gene ID" value="BGLB034333"/>
</dbReference>
<keyword evidence="4" id="KW-1003">Cell membrane</keyword>
<dbReference type="InterPro" id="IPR000425">
    <property type="entry name" value="MIP"/>
</dbReference>
<keyword evidence="5 8" id="KW-0812">Transmembrane</keyword>
<feature type="transmembrane region" description="Helical" evidence="10">
    <location>
        <begin position="73"/>
        <end position="91"/>
    </location>
</feature>
<comment type="subcellular location">
    <subcellularLocation>
        <location evidence="1">Cell membrane</location>
        <topology evidence="1">Multi-pass membrane protein</topology>
    </subcellularLocation>
</comment>
<dbReference type="GO" id="GO:0005886">
    <property type="term" value="C:plasma membrane"/>
    <property type="evidence" value="ECO:0007669"/>
    <property type="project" value="UniProtKB-SubCell"/>
</dbReference>
<dbReference type="STRING" id="6526.A0A2C9LSB3"/>
<feature type="transmembrane region" description="Helical" evidence="10">
    <location>
        <begin position="103"/>
        <end position="124"/>
    </location>
</feature>
<proteinExistence type="inferred from homology"/>
<dbReference type="InterPro" id="IPR023271">
    <property type="entry name" value="Aquaporin-like"/>
</dbReference>
<dbReference type="AlphaFoldDB" id="A0A2C9LSB3"/>
<evidence type="ECO:0000256" key="8">
    <source>
        <dbReference type="RuleBase" id="RU000477"/>
    </source>
</evidence>
<gene>
    <name evidence="11" type="primary">106070611</name>
</gene>
<dbReference type="CDD" id="cd00333">
    <property type="entry name" value="MIP"/>
    <property type="match status" value="1"/>
</dbReference>
<evidence type="ECO:0000256" key="3">
    <source>
        <dbReference type="ARBA" id="ARBA00022448"/>
    </source>
</evidence>
<evidence type="ECO:0000256" key="6">
    <source>
        <dbReference type="ARBA" id="ARBA00022989"/>
    </source>
</evidence>
<evidence type="ECO:0000313" key="13">
    <source>
        <dbReference type="Proteomes" id="UP000076420"/>
    </source>
</evidence>
<evidence type="ECO:0000256" key="5">
    <source>
        <dbReference type="ARBA" id="ARBA00022692"/>
    </source>
</evidence>
<keyword evidence="6 10" id="KW-1133">Transmembrane helix</keyword>
<evidence type="ECO:0000256" key="10">
    <source>
        <dbReference type="SAM" id="Phobius"/>
    </source>
</evidence>
<feature type="compositionally biased region" description="Basic and acidic residues" evidence="9">
    <location>
        <begin position="273"/>
        <end position="312"/>
    </location>
</feature>
<dbReference type="EnsemblMetazoa" id="BGLB034333-RB">
    <property type="protein sequence ID" value="BGLB034333-PB"/>
    <property type="gene ID" value="BGLB034333"/>
</dbReference>
<dbReference type="Gene3D" id="1.20.1080.10">
    <property type="entry name" value="Glycerol uptake facilitator protein"/>
    <property type="match status" value="1"/>
</dbReference>
<evidence type="ECO:0000256" key="9">
    <source>
        <dbReference type="SAM" id="MobiDB-lite"/>
    </source>
</evidence>
<dbReference type="InterPro" id="IPR022357">
    <property type="entry name" value="MIP_CS"/>
</dbReference>
<dbReference type="Proteomes" id="UP000076420">
    <property type="component" value="Unassembled WGS sequence"/>
</dbReference>
<dbReference type="GO" id="GO:0015250">
    <property type="term" value="F:water channel activity"/>
    <property type="evidence" value="ECO:0007669"/>
    <property type="project" value="TreeGrafter"/>
</dbReference>
<dbReference type="VEuPathDB" id="VectorBase:BGLAX_045211"/>
<organism evidence="11 13">
    <name type="scientific">Biomphalaria glabrata</name>
    <name type="common">Bloodfluke planorb</name>
    <name type="synonym">Freshwater snail</name>
    <dbReference type="NCBI Taxonomy" id="6526"/>
    <lineage>
        <taxon>Eukaryota</taxon>
        <taxon>Metazoa</taxon>
        <taxon>Spiralia</taxon>
        <taxon>Lophotrochozoa</taxon>
        <taxon>Mollusca</taxon>
        <taxon>Gastropoda</taxon>
        <taxon>Heterobranchia</taxon>
        <taxon>Euthyneura</taxon>
        <taxon>Panpulmonata</taxon>
        <taxon>Hygrophila</taxon>
        <taxon>Lymnaeoidea</taxon>
        <taxon>Planorbidae</taxon>
        <taxon>Biomphalaria</taxon>
    </lineage>
</organism>
<evidence type="ECO:0000256" key="1">
    <source>
        <dbReference type="ARBA" id="ARBA00004651"/>
    </source>
</evidence>
<dbReference type="PANTHER" id="PTHR19139:SF199">
    <property type="entry name" value="MIP17260P"/>
    <property type="match status" value="1"/>
</dbReference>
<dbReference type="PRINTS" id="PR00783">
    <property type="entry name" value="MINTRINSICP"/>
</dbReference>
<evidence type="ECO:0000256" key="2">
    <source>
        <dbReference type="ARBA" id="ARBA00006175"/>
    </source>
</evidence>
<evidence type="ECO:0000313" key="12">
    <source>
        <dbReference type="EnsemblMetazoa" id="BGLB034333-PB"/>
    </source>
</evidence>
<dbReference type="KEGG" id="bgt:106070611"/>
<dbReference type="PROSITE" id="PS00221">
    <property type="entry name" value="MIP"/>
    <property type="match status" value="1"/>
</dbReference>
<dbReference type="InterPro" id="IPR034294">
    <property type="entry name" value="Aquaporin_transptr"/>
</dbReference>
<reference evidence="12" key="1">
    <citation type="journal article" date="2004" name="J. Parasitol.">
        <title>The mitochondrial genome of Biomphalaria glabrata (Gastropoda: Basommatophora), intermediate host of Schistosoma mansoni.</title>
        <authorList>
            <person name="DeJong R.J."/>
            <person name="Emery A.M."/>
            <person name="Adema C.M."/>
        </authorList>
    </citation>
    <scope>NUCLEOTIDE SEQUENCE</scope>
    <source>
        <strain evidence="12">BB02</strain>
    </source>
</reference>
<evidence type="ECO:0008006" key="14">
    <source>
        <dbReference type="Google" id="ProtNLM"/>
    </source>
</evidence>
<protein>
    <recommendedName>
        <fullName evidence="14">Aquaporin</fullName>
    </recommendedName>
</protein>
<name>A0A2C9LSB3_BIOGL</name>
<dbReference type="Pfam" id="PF00230">
    <property type="entry name" value="MIP"/>
    <property type="match status" value="1"/>
</dbReference>
<keyword evidence="7 10" id="KW-0472">Membrane</keyword>
<feature type="region of interest" description="Disordered" evidence="9">
    <location>
        <begin position="271"/>
        <end position="341"/>
    </location>
</feature>
<feature type="transmembrane region" description="Helical" evidence="10">
    <location>
        <begin position="233"/>
        <end position="254"/>
    </location>
</feature>
<dbReference type="VEuPathDB" id="VectorBase:BGLB034333"/>
<reference evidence="11" key="3">
    <citation type="submission" date="2020-05" db="UniProtKB">
        <authorList>
            <consortium name="EnsemblMetazoa"/>
        </authorList>
    </citation>
    <scope>IDENTIFICATION</scope>
    <source>
        <strain evidence="11">BB02</strain>
    </source>
</reference>
<dbReference type="EnsemblMetazoa" id="BGLB034333-RA">
    <property type="protein sequence ID" value="BGLB034333-PA"/>
    <property type="gene ID" value="BGLB034333"/>
</dbReference>
<keyword evidence="3 8" id="KW-0813">Transport</keyword>
<feature type="transmembrane region" description="Helical" evidence="10">
    <location>
        <begin position="39"/>
        <end position="61"/>
    </location>
</feature>
<evidence type="ECO:0000256" key="7">
    <source>
        <dbReference type="ARBA" id="ARBA00023136"/>
    </source>
</evidence>
<feature type="transmembrane region" description="Helical" evidence="10">
    <location>
        <begin position="162"/>
        <end position="181"/>
    </location>
</feature>
<dbReference type="SUPFAM" id="SSF81338">
    <property type="entry name" value="Aquaporin-like"/>
    <property type="match status" value="1"/>
</dbReference>
<feature type="compositionally biased region" description="Basic and acidic residues" evidence="9">
    <location>
        <begin position="331"/>
        <end position="341"/>
    </location>
</feature>
<accession>A0A2C9LSB3</accession>
<evidence type="ECO:0000313" key="11">
    <source>
        <dbReference type="EnsemblMetazoa" id="BGLB034333-PA"/>
    </source>
</evidence>
<dbReference type="PANTHER" id="PTHR19139">
    <property type="entry name" value="AQUAPORIN TRANSPORTER"/>
    <property type="match status" value="1"/>
</dbReference>
<reference evidence="12" key="2">
    <citation type="submission" date="2013-03" db="EMBL/GenBank/DDBJ databases">
        <title>Sequence assembly of the Biomphalaria glabrata genome version 4.3.</title>
        <authorList>
            <person name="Warren W."/>
            <person name="Wilson R.K."/>
            <person name="Hillier L.W."/>
            <person name="Minx P."/>
        </authorList>
    </citation>
    <scope>NUCLEOTIDE SEQUENCE</scope>
    <source>
        <strain evidence="12">BB02</strain>
    </source>
</reference>
<comment type="similarity">
    <text evidence="2 8">Belongs to the MIP/aquaporin (TC 1.A.8) family.</text>
</comment>
<sequence length="341" mass="36800">MSIASIPDRLRDELSRGHEGETIGQRLINRELNDLKNIAFWKGAVGEFVGCLLLVVFAVGMGLKKDGTEGPPLLQVAIGAGFLLAVLITALSTVSGGHVNPAISLGFLITGQISLVKCLVYILFQSAGAIAGAGLLKTTVPDSYVGTLGVVAPGEGVSSMEALGAEIIITFLLLFATLAMLDPGRSDMQGSVPLMVGLIVTVNALFAAQISGGCMNPIRSLGPAVIQENFENAWIYWVGPMIGAIVGSLCYDLLFATQPIGLRRLCKSPEVPDSEKAYPKKLEKKSDKPLPKHLEKNYHKNDKYNHKSEKIYQKSGNDEQVGDLLMKRYRHIDPRENESRI</sequence>